<organism evidence="2 3">
    <name type="scientific">Agrilus planipennis</name>
    <name type="common">Emerald ash borer</name>
    <name type="synonym">Agrilus marcopoli</name>
    <dbReference type="NCBI Taxonomy" id="224129"/>
    <lineage>
        <taxon>Eukaryota</taxon>
        <taxon>Metazoa</taxon>
        <taxon>Ecdysozoa</taxon>
        <taxon>Arthropoda</taxon>
        <taxon>Hexapoda</taxon>
        <taxon>Insecta</taxon>
        <taxon>Pterygota</taxon>
        <taxon>Neoptera</taxon>
        <taxon>Endopterygota</taxon>
        <taxon>Coleoptera</taxon>
        <taxon>Polyphaga</taxon>
        <taxon>Elateriformia</taxon>
        <taxon>Buprestoidea</taxon>
        <taxon>Buprestidae</taxon>
        <taxon>Agrilinae</taxon>
        <taxon>Agrilus</taxon>
    </lineage>
</organism>
<evidence type="ECO:0000313" key="2">
    <source>
        <dbReference type="Proteomes" id="UP000192223"/>
    </source>
</evidence>
<name>A0A1W4X0J0_AGRPL</name>
<keyword evidence="1" id="KW-0732">Signal</keyword>
<keyword evidence="2" id="KW-1185">Reference proteome</keyword>
<proteinExistence type="predicted"/>
<dbReference type="AlphaFoldDB" id="A0A1W4X0J0"/>
<dbReference type="GeneID" id="108739978"/>
<dbReference type="FunCoup" id="A0A1W4X0J0">
    <property type="interactions" value="46"/>
</dbReference>
<dbReference type="RefSeq" id="XP_018329619.1">
    <property type="nucleotide sequence ID" value="XM_018474117.2"/>
</dbReference>
<dbReference type="InParanoid" id="A0A1W4X0J0"/>
<evidence type="ECO:0000256" key="1">
    <source>
        <dbReference type="SAM" id="SignalP"/>
    </source>
</evidence>
<accession>A0A1W4X0J0</accession>
<sequence>MARLLHFLVIFTILFQSSSSDDDVKSNSIEEGNLETYAEVASDLLQDPNVQNLGSVVNDFIQSEGGKNIGDALLGSINKEAAAQQILQGLGSIINQKEGQGVDTSSILGNVIGNAIKSSLESKGKDENSEKKLGINLNAELLGTLAQSFLSGGSKKENKGIDMLSILSMLGKFMNQGGGKDGSNNILNLITSAMSLMNIEDQGGENGNKNWFIPALLEKVYNFITTFINSDTGKKLAKMTLGPKVATAFLDKNGQFSTARTMELLQNHSFRRHWIETITKRIATLVAYFTNPETQTRFVKTIEFVLNNFLKNQQFPKAALFDPERLEETITAIINYASTKYLNQKISAKQYVKPAVQYVRDLVRIGQKRGLFGSGIDSKEFSDKLADTINLEIIEPVVRVYRAFQFVKTNAICDKYIFCLINQENPNDPITLPGLKKGLSRATSLMVSWFVTKHSGTSFWTIYDIITEDKHNCKTYYQPICNNFHVEEEKVTTEYVHNEL</sequence>
<gene>
    <name evidence="3" type="primary">LOC108739978</name>
</gene>
<feature type="chain" id="PRO_5010747432" evidence="1">
    <location>
        <begin position="21"/>
        <end position="500"/>
    </location>
</feature>
<evidence type="ECO:0000313" key="3">
    <source>
        <dbReference type="RefSeq" id="XP_018329619.1"/>
    </source>
</evidence>
<reference evidence="3" key="1">
    <citation type="submission" date="2025-08" db="UniProtKB">
        <authorList>
            <consortium name="RefSeq"/>
        </authorList>
    </citation>
    <scope>IDENTIFICATION</scope>
    <source>
        <tissue evidence="3">Entire body</tissue>
    </source>
</reference>
<feature type="signal peptide" evidence="1">
    <location>
        <begin position="1"/>
        <end position="20"/>
    </location>
</feature>
<protein>
    <submittedName>
        <fullName evidence="3">Uncharacterized protein LOC108739978</fullName>
    </submittedName>
</protein>
<dbReference type="OrthoDB" id="6339459at2759"/>
<dbReference type="Proteomes" id="UP000192223">
    <property type="component" value="Unplaced"/>
</dbReference>
<dbReference type="KEGG" id="apln:108739978"/>